<dbReference type="AlphaFoldDB" id="A0A3N2PUD7"/>
<dbReference type="GeneID" id="39575541"/>
<gene>
    <name evidence="1" type="ORF">SODALDRAFT_182054</name>
</gene>
<evidence type="ECO:0000313" key="2">
    <source>
        <dbReference type="Proteomes" id="UP000272025"/>
    </source>
</evidence>
<accession>A0A3N2PUD7</accession>
<sequence>MASLRLRLLFLQRPTKWWCSYSSPMLSTLPTAYVVSAATTCSRPEKPPRVVACVDGHRPARVHIYESDVPVQQLPCQRVRQLTYATYITCYPRPSRTLETGLVTTHQYSIVYDARVSPTPEGS</sequence>
<reference evidence="1 2" key="1">
    <citation type="journal article" date="2018" name="Mol. Ecol.">
        <title>The obligate alkalophilic soda-lake fungus Sodiomyces alkalinus has shifted to a protein diet.</title>
        <authorList>
            <person name="Grum-Grzhimaylo A.A."/>
            <person name="Falkoski D.L."/>
            <person name="van den Heuvel J."/>
            <person name="Valero-Jimenez C.A."/>
            <person name="Min B."/>
            <person name="Choi I.G."/>
            <person name="Lipzen A."/>
            <person name="Daum C.G."/>
            <person name="Aanen D.K."/>
            <person name="Tsang A."/>
            <person name="Henrissat B."/>
            <person name="Bilanenko E.N."/>
            <person name="de Vries R.P."/>
            <person name="van Kan J.A.L."/>
            <person name="Grigoriev I.V."/>
            <person name="Debets A.J.M."/>
        </authorList>
    </citation>
    <scope>NUCLEOTIDE SEQUENCE [LARGE SCALE GENOMIC DNA]</scope>
    <source>
        <strain evidence="1 2">F11</strain>
    </source>
</reference>
<organism evidence="1 2">
    <name type="scientific">Sodiomyces alkalinus (strain CBS 110278 / VKM F-3762 / F11)</name>
    <name type="common">Alkaliphilic filamentous fungus</name>
    <dbReference type="NCBI Taxonomy" id="1314773"/>
    <lineage>
        <taxon>Eukaryota</taxon>
        <taxon>Fungi</taxon>
        <taxon>Dikarya</taxon>
        <taxon>Ascomycota</taxon>
        <taxon>Pezizomycotina</taxon>
        <taxon>Sordariomycetes</taxon>
        <taxon>Hypocreomycetidae</taxon>
        <taxon>Glomerellales</taxon>
        <taxon>Plectosphaerellaceae</taxon>
        <taxon>Sodiomyces</taxon>
    </lineage>
</organism>
<protein>
    <submittedName>
        <fullName evidence="1">Uncharacterized protein</fullName>
    </submittedName>
</protein>
<dbReference type="EMBL" id="ML119056">
    <property type="protein sequence ID" value="ROT38110.1"/>
    <property type="molecule type" value="Genomic_DNA"/>
</dbReference>
<dbReference type="RefSeq" id="XP_028465916.1">
    <property type="nucleotide sequence ID" value="XM_028607063.1"/>
</dbReference>
<keyword evidence="2" id="KW-1185">Reference proteome</keyword>
<evidence type="ECO:0000313" key="1">
    <source>
        <dbReference type="EMBL" id="ROT38110.1"/>
    </source>
</evidence>
<proteinExistence type="predicted"/>
<dbReference type="Proteomes" id="UP000272025">
    <property type="component" value="Unassembled WGS sequence"/>
</dbReference>
<name>A0A3N2PUD7_SODAK</name>